<keyword evidence="1" id="KW-0472">Membrane</keyword>
<accession>A0ABM7Q000</accession>
<evidence type="ECO:0000313" key="3">
    <source>
        <dbReference type="Proteomes" id="UP001319861"/>
    </source>
</evidence>
<feature type="transmembrane region" description="Helical" evidence="1">
    <location>
        <begin position="5"/>
        <end position="21"/>
    </location>
</feature>
<keyword evidence="3" id="KW-1185">Reference proteome</keyword>
<evidence type="ECO:0000313" key="2">
    <source>
        <dbReference type="EMBL" id="BCT77895.1"/>
    </source>
</evidence>
<organism evidence="2 3">
    <name type="scientific">Sinomonas cyclohexanicum</name>
    <name type="common">Corynebacterium cyclohexanicum</name>
    <dbReference type="NCBI Taxonomy" id="322009"/>
    <lineage>
        <taxon>Bacteria</taxon>
        <taxon>Bacillati</taxon>
        <taxon>Actinomycetota</taxon>
        <taxon>Actinomycetes</taxon>
        <taxon>Micrococcales</taxon>
        <taxon>Micrococcaceae</taxon>
        <taxon>Sinomonas</taxon>
    </lineage>
</organism>
<dbReference type="Proteomes" id="UP001319861">
    <property type="component" value="Chromosome"/>
</dbReference>
<protein>
    <submittedName>
        <fullName evidence="2">Uncharacterized protein</fullName>
    </submittedName>
</protein>
<name>A0ABM7Q000_SINCY</name>
<gene>
    <name evidence="2" type="ORF">SCMU_37370</name>
</gene>
<proteinExistence type="predicted"/>
<evidence type="ECO:0000256" key="1">
    <source>
        <dbReference type="SAM" id="Phobius"/>
    </source>
</evidence>
<feature type="transmembrane region" description="Helical" evidence="1">
    <location>
        <begin position="27"/>
        <end position="46"/>
    </location>
</feature>
<sequence>MNTLIIIAGIIAIILLLVGGFNSALNFLLWVGIILLILTVLGWIFGRGRSRV</sequence>
<keyword evidence="1" id="KW-0812">Transmembrane</keyword>
<keyword evidence="1" id="KW-1133">Transmembrane helix</keyword>
<dbReference type="EMBL" id="AP024525">
    <property type="protein sequence ID" value="BCT77895.1"/>
    <property type="molecule type" value="Genomic_DNA"/>
</dbReference>
<dbReference type="RefSeq" id="WP_229230552.1">
    <property type="nucleotide sequence ID" value="NZ_AP024525.1"/>
</dbReference>
<reference evidence="2 3" key="1">
    <citation type="journal article" date="2021" name="J. Biosci. Bioeng.">
        <title>Identification and characterization of a chc gene cluster responsible for the aromatization pathway of cyclohexanecarboxylate degradation in Sinomonas cyclohexanicum ATCC 51369.</title>
        <authorList>
            <person name="Yamamoto T."/>
            <person name="Hasegawa Y."/>
            <person name="Lau P.C.K."/>
            <person name="Iwaki H."/>
        </authorList>
    </citation>
    <scope>NUCLEOTIDE SEQUENCE [LARGE SCALE GENOMIC DNA]</scope>
    <source>
        <strain evidence="2 3">ATCC 51369</strain>
    </source>
</reference>